<reference evidence="2 3" key="1">
    <citation type="journal article" date="2020" name="IScience">
        <title>Genome Sequencing of the Endangered Kingdonia uniflora (Circaeasteraceae, Ranunculales) Reveals Potential Mechanisms of Evolutionary Specialization.</title>
        <authorList>
            <person name="Sun Y."/>
            <person name="Deng T."/>
            <person name="Zhang A."/>
            <person name="Moore M.J."/>
            <person name="Landis J.B."/>
            <person name="Lin N."/>
            <person name="Zhang H."/>
            <person name="Zhang X."/>
            <person name="Huang J."/>
            <person name="Zhang X."/>
            <person name="Sun H."/>
            <person name="Wang H."/>
        </authorList>
    </citation>
    <scope>NUCLEOTIDE SEQUENCE [LARGE SCALE GENOMIC DNA]</scope>
    <source>
        <strain evidence="2">TB1705</strain>
        <tissue evidence="2">Leaf</tissue>
    </source>
</reference>
<organism evidence="2 3">
    <name type="scientific">Kingdonia uniflora</name>
    <dbReference type="NCBI Taxonomy" id="39325"/>
    <lineage>
        <taxon>Eukaryota</taxon>
        <taxon>Viridiplantae</taxon>
        <taxon>Streptophyta</taxon>
        <taxon>Embryophyta</taxon>
        <taxon>Tracheophyta</taxon>
        <taxon>Spermatophyta</taxon>
        <taxon>Magnoliopsida</taxon>
        <taxon>Ranunculales</taxon>
        <taxon>Circaeasteraceae</taxon>
        <taxon>Kingdonia</taxon>
    </lineage>
</organism>
<feature type="compositionally biased region" description="Polar residues" evidence="1">
    <location>
        <begin position="74"/>
        <end position="98"/>
    </location>
</feature>
<evidence type="ECO:0000313" key="2">
    <source>
        <dbReference type="EMBL" id="KAF6162172.1"/>
    </source>
</evidence>
<evidence type="ECO:0000256" key="1">
    <source>
        <dbReference type="SAM" id="MobiDB-lite"/>
    </source>
</evidence>
<dbReference type="OrthoDB" id="1923709at2759"/>
<feature type="compositionally biased region" description="Low complexity" evidence="1">
    <location>
        <begin position="925"/>
        <end position="935"/>
    </location>
</feature>
<feature type="compositionally biased region" description="Polar residues" evidence="1">
    <location>
        <begin position="966"/>
        <end position="976"/>
    </location>
</feature>
<evidence type="ECO:0000313" key="3">
    <source>
        <dbReference type="Proteomes" id="UP000541444"/>
    </source>
</evidence>
<comment type="caution">
    <text evidence="2">The sequence shown here is derived from an EMBL/GenBank/DDBJ whole genome shotgun (WGS) entry which is preliminary data.</text>
</comment>
<gene>
    <name evidence="2" type="ORF">GIB67_008301</name>
</gene>
<dbReference type="Proteomes" id="UP000541444">
    <property type="component" value="Unassembled WGS sequence"/>
</dbReference>
<dbReference type="AlphaFoldDB" id="A0A7J7N557"/>
<dbReference type="PANTHER" id="PTHR34802:SF1">
    <property type="entry name" value="CHORISMATE SYNTHASE"/>
    <property type="match status" value="1"/>
</dbReference>
<accession>A0A7J7N557</accession>
<dbReference type="EMBL" id="JACGCM010001055">
    <property type="protein sequence ID" value="KAF6162172.1"/>
    <property type="molecule type" value="Genomic_DNA"/>
</dbReference>
<feature type="region of interest" description="Disordered" evidence="1">
    <location>
        <begin position="66"/>
        <end position="220"/>
    </location>
</feature>
<feature type="region of interest" description="Disordered" evidence="1">
    <location>
        <begin position="963"/>
        <end position="986"/>
    </location>
</feature>
<proteinExistence type="predicted"/>
<feature type="compositionally biased region" description="Polar residues" evidence="1">
    <location>
        <begin position="204"/>
        <end position="213"/>
    </location>
</feature>
<protein>
    <submittedName>
        <fullName evidence="2">Uncharacterized protein</fullName>
    </submittedName>
</protein>
<keyword evidence="3" id="KW-1185">Reference proteome</keyword>
<dbReference type="PANTHER" id="PTHR34802">
    <property type="entry name" value="CHORISMATE SYNTHASE"/>
    <property type="match status" value="1"/>
</dbReference>
<sequence>MSRDSEDQCLPLQQNEIIGEVFKKSKITYSRKFLLSLSDLKVCKELPSRVDQSILSELNDTFNNVAERPRIPGSFSSQSFRRNEYGSSPPTRGDSGSYSRGVYGKWDTRSSGSNDKDGDSQSDLDSDSGKLGGNQSRRSRENEHDGLLGSGVLPRPSGHAAEVSAPKVGGNSQYQLNRSDGPYQPPRPYKAVPHTRRDTDSFNDETFGSSECSSQDRAEDERKRRASFELFRKENTKSLQEKPKQLSYMHKEKLDPDMAALLANSEDDKKLLEKNYRLEDVAPAASQSVSARCLPHTQTPASRPLVPPGFVPPGFANTVLEKNFGAKTLTVDPVSEVASVQNKDTIVDTKVNFVENGIFENPEKKIYETVGNPFTDVTEKMRIILSGVEAGGSVGVVNPSSKAYNLSDTYEGAGEDVVTVLDAEKVNGHHIIGTSGQIQSSVLEKLFRPALTIKPSASSNYNEQLNNVKEDERMNNSSFQSSKFARWFPEEETNSAEDVSSGKPKDFLSLIVTGGKGPQVSKVSDEKINEQVPGAAPRVLTCVDLEQSILSEIHETVPNRQDPIQAWSVWEQKHDPPRTQVDDGASQHLLSLLQKGINEENTETIQNSQNNLTLESLFGTNFMKELHSAEAPLSVQRGSFGGSPRADVLEAQDVIYPVRTDGFFPPIFDENESNKTTLEDGIPEAQYGKPAKPWLGFDAPRPEVVSKLTEDRSEEIQLPEEEHLIAIGDHVKPSNSSFISHGHEFVSSPEPSANIVDKLAELNAVLKSERSIGSGSNGQNFLGSLEANIPFQNTHGRASSQFRNPQMNHEMHLLQPLDPYRTQMSSRTPIMGQERIIHHDQLPGNAFLPPSYPHSHGTSRFEPPMHHHPMLQHMQMRDNFLPPHLLQGFPRGASPPPHHINHMAGFRPEMNPMHGFPSNHRQPIHSGSGMPMSAHGGSGGGGSSYPDSLERLIAMEMRANAKQMHNAASHNPGTYSHESDMGFRYR</sequence>
<name>A0A7J7N557_9MAGN</name>
<feature type="compositionally biased region" description="Basic and acidic residues" evidence="1">
    <location>
        <begin position="977"/>
        <end position="986"/>
    </location>
</feature>
<feature type="region of interest" description="Disordered" evidence="1">
    <location>
        <begin position="925"/>
        <end position="947"/>
    </location>
</feature>